<evidence type="ECO:0000256" key="1">
    <source>
        <dbReference type="ARBA" id="ARBA00010930"/>
    </source>
</evidence>
<evidence type="ECO:0000256" key="3">
    <source>
        <dbReference type="ARBA" id="ARBA00022553"/>
    </source>
</evidence>
<keyword evidence="4" id="KW-0443">Lipid metabolism</keyword>
<dbReference type="EMBL" id="OZ019904">
    <property type="protein sequence ID" value="CAK9199699.1"/>
    <property type="molecule type" value="Genomic_DNA"/>
</dbReference>
<comment type="similarity">
    <text evidence="1">Belongs to the acyl carrier protein (ACP) family.</text>
</comment>
<accession>A0ABP0TMI1</accession>
<dbReference type="InterPro" id="IPR036736">
    <property type="entry name" value="ACP-like_sf"/>
</dbReference>
<comment type="function">
    <text evidence="4">Carrier of the growing fatty acid chain in fatty acid biosynthesis.</text>
</comment>
<name>A0ABP0TMI1_9BRYO</name>
<keyword evidence="7" id="KW-1185">Reference proteome</keyword>
<reference evidence="6" key="1">
    <citation type="submission" date="2024-02" db="EMBL/GenBank/DDBJ databases">
        <authorList>
            <consortium name="ELIXIR-Norway"/>
            <consortium name="Elixir Norway"/>
        </authorList>
    </citation>
    <scope>NUCLEOTIDE SEQUENCE</scope>
</reference>
<keyword evidence="4" id="KW-0275">Fatty acid biosynthesis</keyword>
<dbReference type="SUPFAM" id="SSF47336">
    <property type="entry name" value="ACP-like"/>
    <property type="match status" value="1"/>
</dbReference>
<protein>
    <recommendedName>
        <fullName evidence="4">Acyl carrier protein</fullName>
    </recommendedName>
</protein>
<evidence type="ECO:0000259" key="5">
    <source>
        <dbReference type="PROSITE" id="PS50075"/>
    </source>
</evidence>
<proteinExistence type="inferred from homology"/>
<keyword evidence="4" id="KW-0276">Fatty acid metabolism</keyword>
<dbReference type="Gene3D" id="1.10.1200.10">
    <property type="entry name" value="ACP-like"/>
    <property type="match status" value="1"/>
</dbReference>
<dbReference type="NCBIfam" id="TIGR00517">
    <property type="entry name" value="acyl_carrier"/>
    <property type="match status" value="1"/>
</dbReference>
<keyword evidence="3" id="KW-0597">Phosphoprotein</keyword>
<dbReference type="InterPro" id="IPR009081">
    <property type="entry name" value="PP-bd_ACP"/>
</dbReference>
<dbReference type="PANTHER" id="PTHR46153">
    <property type="entry name" value="ACYL CARRIER PROTEIN"/>
    <property type="match status" value="1"/>
</dbReference>
<dbReference type="InterPro" id="IPR003231">
    <property type="entry name" value="ACP"/>
</dbReference>
<dbReference type="Proteomes" id="UP001497512">
    <property type="component" value="Chromosome 12"/>
</dbReference>
<dbReference type="HAMAP" id="MF_01217">
    <property type="entry name" value="Acyl_carrier"/>
    <property type="match status" value="1"/>
</dbReference>
<gene>
    <name evidence="6" type="ORF">CSSPTR1EN2_LOCUS5067</name>
</gene>
<feature type="domain" description="Carrier" evidence="5">
    <location>
        <begin position="62"/>
        <end position="136"/>
    </location>
</feature>
<evidence type="ECO:0000256" key="4">
    <source>
        <dbReference type="RuleBase" id="RU000722"/>
    </source>
</evidence>
<dbReference type="PANTHER" id="PTHR46153:SF2">
    <property type="entry name" value="ACYL CARRIER PROTEIN"/>
    <property type="match status" value="1"/>
</dbReference>
<sequence>MASSAFTRSIVGIEAFLPQSNQKSCGTRFNGLKVCPAIRKKTYGCLRAAVPHSLQISCAAEPATLEAVQNVIAKQLAVELDTVHPGAKFADLGADSLDTVEIMMALEEQFSITLDEEGAEKIVTVQDAADMIEIVKNAQ</sequence>
<dbReference type="NCBIfam" id="NF002148">
    <property type="entry name" value="PRK00982.1-2"/>
    <property type="match status" value="1"/>
</dbReference>
<evidence type="ECO:0000313" key="7">
    <source>
        <dbReference type="Proteomes" id="UP001497512"/>
    </source>
</evidence>
<keyword evidence="2 4" id="KW-0596">Phosphopantetheine</keyword>
<evidence type="ECO:0000313" key="6">
    <source>
        <dbReference type="EMBL" id="CAK9199699.1"/>
    </source>
</evidence>
<evidence type="ECO:0000256" key="2">
    <source>
        <dbReference type="ARBA" id="ARBA00022450"/>
    </source>
</evidence>
<dbReference type="Pfam" id="PF00550">
    <property type="entry name" value="PP-binding"/>
    <property type="match status" value="1"/>
</dbReference>
<keyword evidence="4" id="KW-0444">Lipid biosynthesis</keyword>
<dbReference type="PROSITE" id="PS50075">
    <property type="entry name" value="CARRIER"/>
    <property type="match status" value="1"/>
</dbReference>
<dbReference type="InterPro" id="IPR044813">
    <property type="entry name" value="ACP_chloroplastic"/>
</dbReference>
<organism evidence="6 7">
    <name type="scientific">Sphagnum troendelagicum</name>
    <dbReference type="NCBI Taxonomy" id="128251"/>
    <lineage>
        <taxon>Eukaryota</taxon>
        <taxon>Viridiplantae</taxon>
        <taxon>Streptophyta</taxon>
        <taxon>Embryophyta</taxon>
        <taxon>Bryophyta</taxon>
        <taxon>Sphagnophytina</taxon>
        <taxon>Sphagnopsida</taxon>
        <taxon>Sphagnales</taxon>
        <taxon>Sphagnaceae</taxon>
        <taxon>Sphagnum</taxon>
    </lineage>
</organism>